<dbReference type="GO" id="GO:0005886">
    <property type="term" value="C:plasma membrane"/>
    <property type="evidence" value="ECO:0007669"/>
    <property type="project" value="UniProtKB-SubCell"/>
</dbReference>
<comment type="caution">
    <text evidence="15">The sequence shown here is derived from an EMBL/GenBank/DDBJ whole genome shotgun (WGS) entry which is preliminary data.</text>
</comment>
<sequence length="194" mass="20997">MNGDPMSSDSAHFTVLQRALHWLMAIGILAMLFIGVGMVSTVAPKYLPLVETHKTLGIAILVLALFRLAVRFIYGSPPLPASMPAPMKLAAHLSHYGLYALMIGMPLIGWAMLSAGAYPVVLYGGIRLPAILPQSDQLHALLWQAHVYLAFAFFALILMHLAAGLFHALIRRDGVFESMSPLPAGTRPETTPAE</sequence>
<keyword evidence="4" id="KW-1003">Cell membrane</keyword>
<feature type="domain" description="Cytochrome b561 bacterial/Ni-hydrogenase" evidence="14">
    <location>
        <begin position="12"/>
        <end position="179"/>
    </location>
</feature>
<evidence type="ECO:0000256" key="8">
    <source>
        <dbReference type="ARBA" id="ARBA00022982"/>
    </source>
</evidence>
<evidence type="ECO:0000256" key="12">
    <source>
        <dbReference type="ARBA" id="ARBA00037975"/>
    </source>
</evidence>
<evidence type="ECO:0000259" key="14">
    <source>
        <dbReference type="Pfam" id="PF01292"/>
    </source>
</evidence>
<comment type="subcellular location">
    <subcellularLocation>
        <location evidence="2">Cell membrane</location>
        <topology evidence="2">Multi-pass membrane protein</topology>
    </subcellularLocation>
</comment>
<keyword evidence="8" id="KW-0249">Electron transport</keyword>
<keyword evidence="11 13" id="KW-0472">Membrane</keyword>
<dbReference type="Pfam" id="PF01292">
    <property type="entry name" value="Ni_hydr_CYTB"/>
    <property type="match status" value="1"/>
</dbReference>
<dbReference type="InterPro" id="IPR011577">
    <property type="entry name" value="Cyt_b561_bac/Ni-Hgenase"/>
</dbReference>
<dbReference type="GO" id="GO:0009055">
    <property type="term" value="F:electron transfer activity"/>
    <property type="evidence" value="ECO:0007669"/>
    <property type="project" value="InterPro"/>
</dbReference>
<evidence type="ECO:0000256" key="2">
    <source>
        <dbReference type="ARBA" id="ARBA00004651"/>
    </source>
</evidence>
<dbReference type="SUPFAM" id="SSF81342">
    <property type="entry name" value="Transmembrane di-heme cytochromes"/>
    <property type="match status" value="1"/>
</dbReference>
<dbReference type="PANTHER" id="PTHR30529">
    <property type="entry name" value="CYTOCHROME B561"/>
    <property type="match status" value="1"/>
</dbReference>
<evidence type="ECO:0000256" key="7">
    <source>
        <dbReference type="ARBA" id="ARBA00022723"/>
    </source>
</evidence>
<evidence type="ECO:0000313" key="16">
    <source>
        <dbReference type="Proteomes" id="UP001143330"/>
    </source>
</evidence>
<dbReference type="GO" id="GO:0022904">
    <property type="term" value="P:respiratory electron transport chain"/>
    <property type="evidence" value="ECO:0007669"/>
    <property type="project" value="InterPro"/>
</dbReference>
<dbReference type="EMBL" id="BSFM01000006">
    <property type="protein sequence ID" value="GLK83371.1"/>
    <property type="molecule type" value="Genomic_DNA"/>
</dbReference>
<comment type="cofactor">
    <cofactor evidence="1">
        <name>heme b</name>
        <dbReference type="ChEBI" id="CHEBI:60344"/>
    </cofactor>
</comment>
<reference evidence="15" key="1">
    <citation type="journal article" date="2014" name="Int. J. Syst. Evol. Microbiol.">
        <title>Complete genome sequence of Corynebacterium casei LMG S-19264T (=DSM 44701T), isolated from a smear-ripened cheese.</title>
        <authorList>
            <consortium name="US DOE Joint Genome Institute (JGI-PGF)"/>
            <person name="Walter F."/>
            <person name="Albersmeier A."/>
            <person name="Kalinowski J."/>
            <person name="Ruckert C."/>
        </authorList>
    </citation>
    <scope>NUCLEOTIDE SEQUENCE</scope>
    <source>
        <strain evidence="15">VKM B-2789</strain>
    </source>
</reference>
<dbReference type="InterPro" id="IPR016174">
    <property type="entry name" value="Di-haem_cyt_TM"/>
</dbReference>
<keyword evidence="16" id="KW-1185">Reference proteome</keyword>
<feature type="transmembrane region" description="Helical" evidence="13">
    <location>
        <begin position="96"/>
        <end position="126"/>
    </location>
</feature>
<keyword evidence="7" id="KW-0479">Metal-binding</keyword>
<protein>
    <submittedName>
        <fullName evidence="15">Cytochrome b</fullName>
    </submittedName>
</protein>
<dbReference type="InterPro" id="IPR052168">
    <property type="entry name" value="Cytochrome_b561_oxidase"/>
</dbReference>
<evidence type="ECO:0000313" key="15">
    <source>
        <dbReference type="EMBL" id="GLK83371.1"/>
    </source>
</evidence>
<feature type="transmembrane region" description="Helical" evidence="13">
    <location>
        <begin position="55"/>
        <end position="76"/>
    </location>
</feature>
<evidence type="ECO:0000256" key="11">
    <source>
        <dbReference type="ARBA" id="ARBA00023136"/>
    </source>
</evidence>
<evidence type="ECO:0000256" key="3">
    <source>
        <dbReference type="ARBA" id="ARBA00022448"/>
    </source>
</evidence>
<evidence type="ECO:0000256" key="10">
    <source>
        <dbReference type="ARBA" id="ARBA00023004"/>
    </source>
</evidence>
<keyword evidence="3" id="KW-0813">Transport</keyword>
<dbReference type="Proteomes" id="UP001143330">
    <property type="component" value="Unassembled WGS sequence"/>
</dbReference>
<dbReference type="GO" id="GO:0046872">
    <property type="term" value="F:metal ion binding"/>
    <property type="evidence" value="ECO:0007669"/>
    <property type="project" value="UniProtKB-KW"/>
</dbReference>
<keyword evidence="5" id="KW-0349">Heme</keyword>
<reference evidence="15" key="2">
    <citation type="submission" date="2023-01" db="EMBL/GenBank/DDBJ databases">
        <authorList>
            <person name="Sun Q."/>
            <person name="Evtushenko L."/>
        </authorList>
    </citation>
    <scope>NUCLEOTIDE SEQUENCE</scope>
    <source>
        <strain evidence="15">VKM B-2789</strain>
    </source>
</reference>
<evidence type="ECO:0000256" key="5">
    <source>
        <dbReference type="ARBA" id="ARBA00022617"/>
    </source>
</evidence>
<dbReference type="PANTHER" id="PTHR30529:SF6">
    <property type="entry name" value="BLL0291 PROTEIN"/>
    <property type="match status" value="1"/>
</dbReference>
<comment type="similarity">
    <text evidence="12">Belongs to the cytochrome b561 family.</text>
</comment>
<dbReference type="GO" id="GO:0020037">
    <property type="term" value="F:heme binding"/>
    <property type="evidence" value="ECO:0007669"/>
    <property type="project" value="TreeGrafter"/>
</dbReference>
<evidence type="ECO:0000256" key="4">
    <source>
        <dbReference type="ARBA" id="ARBA00022475"/>
    </source>
</evidence>
<gene>
    <name evidence="15" type="ORF">GCM10017653_14400</name>
</gene>
<evidence type="ECO:0000256" key="6">
    <source>
        <dbReference type="ARBA" id="ARBA00022692"/>
    </source>
</evidence>
<organism evidence="15 16">
    <name type="scientific">Ancylobacter defluvii</name>
    <dbReference type="NCBI Taxonomy" id="1282440"/>
    <lineage>
        <taxon>Bacteria</taxon>
        <taxon>Pseudomonadati</taxon>
        <taxon>Pseudomonadota</taxon>
        <taxon>Alphaproteobacteria</taxon>
        <taxon>Hyphomicrobiales</taxon>
        <taxon>Xanthobacteraceae</taxon>
        <taxon>Ancylobacter</taxon>
    </lineage>
</organism>
<feature type="transmembrane region" description="Helical" evidence="13">
    <location>
        <begin position="20"/>
        <end position="43"/>
    </location>
</feature>
<keyword evidence="9 13" id="KW-1133">Transmembrane helix</keyword>
<feature type="transmembrane region" description="Helical" evidence="13">
    <location>
        <begin position="147"/>
        <end position="170"/>
    </location>
</feature>
<keyword evidence="10" id="KW-0408">Iron</keyword>
<evidence type="ECO:0000256" key="13">
    <source>
        <dbReference type="SAM" id="Phobius"/>
    </source>
</evidence>
<keyword evidence="6 13" id="KW-0812">Transmembrane</keyword>
<name>A0A9W6JTA3_9HYPH</name>
<dbReference type="AlphaFoldDB" id="A0A9W6JTA3"/>
<accession>A0A9W6JTA3</accession>
<evidence type="ECO:0000256" key="9">
    <source>
        <dbReference type="ARBA" id="ARBA00022989"/>
    </source>
</evidence>
<evidence type="ECO:0000256" key="1">
    <source>
        <dbReference type="ARBA" id="ARBA00001970"/>
    </source>
</evidence>
<proteinExistence type="inferred from homology"/>